<dbReference type="CDD" id="cd00833">
    <property type="entry name" value="PKS"/>
    <property type="match status" value="1"/>
</dbReference>
<dbReference type="Pfam" id="PF02801">
    <property type="entry name" value="Ketoacyl-synt_C"/>
    <property type="match status" value="1"/>
</dbReference>
<proteinExistence type="predicted"/>
<keyword evidence="13" id="KW-1185">Reference proteome</keyword>
<dbReference type="InterPro" id="IPR020841">
    <property type="entry name" value="PKS_Beta-ketoAc_synthase_dom"/>
</dbReference>
<keyword evidence="3" id="KW-0808">Transferase</keyword>
<keyword evidence="2" id="KW-0597">Phosphoprotein</keyword>
<evidence type="ECO:0000256" key="4">
    <source>
        <dbReference type="ARBA" id="ARBA00023002"/>
    </source>
</evidence>
<dbReference type="OrthoDB" id="329835at2759"/>
<evidence type="ECO:0000256" key="3">
    <source>
        <dbReference type="ARBA" id="ARBA00022679"/>
    </source>
</evidence>
<dbReference type="PANTHER" id="PTHR43775">
    <property type="entry name" value="FATTY ACID SYNTHASE"/>
    <property type="match status" value="1"/>
</dbReference>
<dbReference type="SUPFAM" id="SSF51735">
    <property type="entry name" value="NAD(P)-binding Rossmann-fold domains"/>
    <property type="match status" value="2"/>
</dbReference>
<dbReference type="Pfam" id="PF08240">
    <property type="entry name" value="ADH_N"/>
    <property type="match status" value="1"/>
</dbReference>
<dbReference type="Pfam" id="PF21089">
    <property type="entry name" value="PKS_DH_N"/>
    <property type="match status" value="1"/>
</dbReference>
<evidence type="ECO:0000256" key="6">
    <source>
        <dbReference type="PROSITE-ProRule" id="PRU01363"/>
    </source>
</evidence>
<dbReference type="InterPro" id="IPR013968">
    <property type="entry name" value="PKS_KR"/>
</dbReference>
<dbReference type="InterPro" id="IPR016035">
    <property type="entry name" value="Acyl_Trfase/lysoPLipase"/>
</dbReference>
<dbReference type="InterPro" id="IPR049552">
    <property type="entry name" value="PKS_DH_N"/>
</dbReference>
<dbReference type="InterPro" id="IPR001227">
    <property type="entry name" value="Ac_transferase_dom_sf"/>
</dbReference>
<dbReference type="InterPro" id="IPR042104">
    <property type="entry name" value="PKS_dehydratase_sf"/>
</dbReference>
<dbReference type="InterPro" id="IPR014043">
    <property type="entry name" value="Acyl_transferase_dom"/>
</dbReference>
<dbReference type="EMBL" id="GL876966">
    <property type="protein sequence ID" value="KLU82516.1"/>
    <property type="molecule type" value="Genomic_DNA"/>
</dbReference>
<keyword evidence="4" id="KW-0560">Oxidoreductase</keyword>
<feature type="region of interest" description="C-terminal hotdog fold" evidence="6">
    <location>
        <begin position="1210"/>
        <end position="1370"/>
    </location>
</feature>
<keyword evidence="1" id="KW-0596">Phosphopantetheine</keyword>
<dbReference type="PROSITE" id="PS52004">
    <property type="entry name" value="KS3_2"/>
    <property type="match status" value="1"/>
</dbReference>
<dbReference type="InterPro" id="IPR011032">
    <property type="entry name" value="GroES-like_sf"/>
</dbReference>
<dbReference type="SMART" id="SM00826">
    <property type="entry name" value="PKS_DH"/>
    <property type="match status" value="1"/>
</dbReference>
<dbReference type="EMBL" id="ADBL01000384">
    <property type="status" value="NOT_ANNOTATED_CDS"/>
    <property type="molecule type" value="Genomic_DNA"/>
</dbReference>
<feature type="compositionally biased region" description="Low complexity" evidence="7">
    <location>
        <begin position="80"/>
        <end position="89"/>
    </location>
</feature>
<dbReference type="Pfam" id="PF23297">
    <property type="entry name" value="ACP_SdgA_C"/>
    <property type="match status" value="1"/>
</dbReference>
<dbReference type="InterPro" id="IPR057326">
    <property type="entry name" value="KR_dom"/>
</dbReference>
<dbReference type="SMART" id="SM00823">
    <property type="entry name" value="PKS_PP"/>
    <property type="match status" value="1"/>
</dbReference>
<comment type="caution">
    <text evidence="6">Lacks conserved residue(s) required for the propagation of feature annotation.</text>
</comment>
<dbReference type="InterPro" id="IPR013154">
    <property type="entry name" value="ADH-like_N"/>
</dbReference>
<dbReference type="GO" id="GO:0004312">
    <property type="term" value="F:fatty acid synthase activity"/>
    <property type="evidence" value="ECO:0007669"/>
    <property type="project" value="TreeGrafter"/>
</dbReference>
<dbReference type="Gene3D" id="3.10.129.110">
    <property type="entry name" value="Polyketide synthase dehydratase"/>
    <property type="match status" value="1"/>
</dbReference>
<dbReference type="SMART" id="SM00829">
    <property type="entry name" value="PKS_ER"/>
    <property type="match status" value="1"/>
</dbReference>
<dbReference type="Gene3D" id="3.40.366.10">
    <property type="entry name" value="Malonyl-Coenzyme A Acyl Carrier Protein, domain 2"/>
    <property type="match status" value="1"/>
</dbReference>
<dbReference type="Pfam" id="PF00698">
    <property type="entry name" value="Acyl_transf_1"/>
    <property type="match status" value="1"/>
</dbReference>
<dbReference type="InterPro" id="IPR020807">
    <property type="entry name" value="PKS_DH"/>
</dbReference>
<dbReference type="CDD" id="cd05195">
    <property type="entry name" value="enoyl_red"/>
    <property type="match status" value="1"/>
</dbReference>
<keyword evidence="5" id="KW-0511">Multifunctional enzyme</keyword>
<reference evidence="13" key="2">
    <citation type="submission" date="2010-05" db="EMBL/GenBank/DDBJ databases">
        <title>The genome sequence of Magnaporthe poae strain ATCC 64411.</title>
        <authorList>
            <person name="Ma L.-J."/>
            <person name="Dead R."/>
            <person name="Young S."/>
            <person name="Zeng Q."/>
            <person name="Koehrsen M."/>
            <person name="Alvarado L."/>
            <person name="Berlin A."/>
            <person name="Chapman S.B."/>
            <person name="Chen Z."/>
            <person name="Freedman E."/>
            <person name="Gellesch M."/>
            <person name="Goldberg J."/>
            <person name="Griggs A."/>
            <person name="Gujja S."/>
            <person name="Heilman E.R."/>
            <person name="Heiman D."/>
            <person name="Hepburn T."/>
            <person name="Howarth C."/>
            <person name="Jen D."/>
            <person name="Larson L."/>
            <person name="Mehta T."/>
            <person name="Neiman D."/>
            <person name="Pearson M."/>
            <person name="Roberts A."/>
            <person name="Saif S."/>
            <person name="Shea T."/>
            <person name="Shenoy N."/>
            <person name="Sisk P."/>
            <person name="Stolte C."/>
            <person name="Sykes S."/>
            <person name="Walk T."/>
            <person name="White J."/>
            <person name="Yandava C."/>
            <person name="Haas B."/>
            <person name="Nusbaum C."/>
            <person name="Birren B."/>
        </authorList>
    </citation>
    <scope>NUCLEOTIDE SEQUENCE [LARGE SCALE GENOMIC DNA]</scope>
    <source>
        <strain evidence="13">ATCC 64411 / 73-15</strain>
    </source>
</reference>
<dbReference type="Proteomes" id="UP000011715">
    <property type="component" value="Unassembled WGS sequence"/>
</dbReference>
<evidence type="ECO:0000259" key="8">
    <source>
        <dbReference type="PROSITE" id="PS50075"/>
    </source>
</evidence>
<feature type="domain" description="Carrier" evidence="8">
    <location>
        <begin position="2237"/>
        <end position="2314"/>
    </location>
</feature>
<dbReference type="Pfam" id="PF16197">
    <property type="entry name" value="KAsynt_C_assoc"/>
    <property type="match status" value="1"/>
</dbReference>
<dbReference type="Pfam" id="PF08659">
    <property type="entry name" value="KR"/>
    <property type="match status" value="1"/>
</dbReference>
<dbReference type="FunFam" id="3.40.366.10:FF:000002">
    <property type="entry name" value="Probable polyketide synthase 2"/>
    <property type="match status" value="1"/>
</dbReference>
<evidence type="ECO:0000313" key="11">
    <source>
        <dbReference type="EMBL" id="KLU82516.1"/>
    </source>
</evidence>
<sequence length="2320" mass="250730">MAPGAWLPDSPGDSPTSETAANGGFLNGYWARLRGAAAARLGTGLQTSTNGHDSSHHPDDHSSGDTNGHANGVASDHVNDNGNNQVNGDSRGDAPRVSGAAPRTTAGAEPTSGLRNGAATNGHGPAAAPKTSTAPIAIVGMSCRMPGNVSSADEFWELLSRNRSGFSEIPKERFNPASFYHPNPGKGGCYTPVGGNFLKCDLRDLDAPFFGLTEKEAISMDPQQRLLLECTFEALENAGIPKHHIVGKDVGVFIGGSFPEYESHLFRDSDTIPMHQATGCAYAMQSNRISHFFDLRGPSFTSDTACSSSMVAVHLACQSLRAGESSLALVGGCHLNMLPEFWISFSTCRLLSDSGKSMAFDNRGNGFGRGEGCAMIVLKPLEQALRDNDAIRAVIAGSGINQDGKTPGITMPNGDAQETLMRQVYHNFNLNPRDCGFVEAHGTGTKVGDPIEATAIHKVFGKGRTAREPLLMGSVKSNIGHLEGASGIAGILKGAMMLERSFVLPNHDFKSPNPKIPWKEWKLKIPPMQRPFPRDKKYVSVNNFGFGGTNAHVVLEAAPFRMKEELTAKELDKQPKLIVFSANDKTALQATLKNTVIYFERRPEAFEGALMRNVAYTLGQRRSLLPWRAAIHARDSLSLVEALNGGQATLHKEMESVRIGYIFTGQGAQWWAMGRELYPQYPVFADSLDRADRCLASLGSGWSLLEELAKSESSSLVSEAHISQPSCTAIQLALVDLLQNWGVKPTAVAGHSSGEIGAAYAAGIISFESAVKIAYHRGRLIPVLREKFPELKGRMMAVGGSKDEVQHLIDGLDKSQVRIACFNSPSSLTISGDEVALAALEKVVEQKQMFNRRLVVDVAYHSHHMDLVAKEYRAALADLADLPAPVSSSVRFHSSLDGRLVDGKELQPSYWVNNLTCPVRFSEAVESMLQPTGGFKTGVNALVELGPHSALQGPIKQILKAVGGPAAKTTYDSALIRKRNAIDTALELAGSLFTKGVNLDLGAVNFPKPGIAPALQTDMPRYPWNYQNKYWQESRMTARHKQRSQPRSDILGVEAIYSNDLEPTWRNIIRLDDLPWLRQHKIQSLVMYPMSAFIVMALEATSQRAASKDRRIGSFEMRDVTIVKPLIVQEDDIEVTTTLRPHQESTLVSSDVWDEFRICSYSHSVGWTEHCVGLVATRAHDTNDVDAARQRLDSKMMLRTAASAVQDSEPVGVGAEQMYGVMAEAGVAFGPAFQGLKDCEASSTHATAKIHVGDLSKEMPSEYLSSPLIHPCVIESLIGMYWPVLSSGHSKIATVYLPSAVSRVSISTEAIEVSNAAGRSFRAYSSVDFGQGASKPAQVTTMAAPSDHETEPLIVLEGLVVAPILDGETQAEADVPRELCYKLEWEPWPEPAHGTSEGLNGAPMNGESSPEPFRSLSVVIAHDDSVLQRCVAQELAAALEQLVGTPPDMGQLSAVEPEGKILVFLSELDTILLSTLSASQFELLQRALTKAEGCLWVVRGAYTNSTSPEANMVTGLSRSIRSETGMRFATLDLDGQKPLVEERISSAIMRVFREVFGPDATSTSELEFMEREGAFFTPRIINDDEMNAFVKQQTNPSALEDAPFAGDGRQLRLSIKTPGALETLHFVDDPVVGGPLTGGQIEIDIRAMGMSFRDVMAVRGQTGDDPGYEVSGVIASVGPEAAGFVVGDRVAALVQGGYASKVRTPVRNVFKMRAEMTFEAAATLPLAYCTAYYSLFELGRLEQRESVLIHSAAGPVGQAAIVLARTAQATIFATVGTAEKKALIMEKYGIPDEHIFYSRRTAFGNAIRQATGGKGIDVVLNSATGDTLRESWECLNEFGRLIDIGRRGGPSKTRLEMTSASKNSSFISLDLFAVAAEKPRVIERMIREVSRLLDLGEIRPLTPVTVFGISEVETALKKMQSARLAGKLVVVPQPGEVVKATRSRRANRLLRADATYILVGGTGGLGRSMARWMVGNGARHIALVSRSGSTEGKVQELREELEKSGAEIVVHKCNVVNRDEVDDLLTNRLKSMPAVRGVVHGTMVLHDVLFEKMTWEQYVMVIEGKVQGAWNFHHALADQALDFFVAISSAAGAVGNRGQAAYAAANCFLNAFVQHRLSLGLPASSIDLTMVSDAGYLAEDAERLAEVARNLGSDSICESEVLALLGAAIEGRLASTCNNHTITGMRITPAVQPFWTSDAKFKHLRLAMEAQAAQREGGNSGAISFGVAAKAAQSLEEAEAAVCRGLVDKISTVLMLEPKDMDVTRSLSHYPLDSLVGIEIRNFIAREFEANMQVMELLSSGSIQALAKAVCAKSKLISFT</sequence>
<dbReference type="InterPro" id="IPR020806">
    <property type="entry name" value="PKS_PP-bd"/>
</dbReference>
<dbReference type="Gene3D" id="3.40.50.720">
    <property type="entry name" value="NAD(P)-binding Rossmann-like Domain"/>
    <property type="match status" value="2"/>
</dbReference>
<dbReference type="SUPFAM" id="SSF52151">
    <property type="entry name" value="FabD/lysophospholipase-like"/>
    <property type="match status" value="1"/>
</dbReference>
<dbReference type="SUPFAM" id="SSF53901">
    <property type="entry name" value="Thiolase-like"/>
    <property type="match status" value="1"/>
</dbReference>
<dbReference type="InterPro" id="IPR049551">
    <property type="entry name" value="PKS_DH_C"/>
</dbReference>
<dbReference type="EnsemblFungi" id="MAPG_01588T0">
    <property type="protein sequence ID" value="MAPG_01588T0"/>
    <property type="gene ID" value="MAPG_01588"/>
</dbReference>
<feature type="compositionally biased region" description="Basic and acidic residues" evidence="7">
    <location>
        <begin position="53"/>
        <end position="63"/>
    </location>
</feature>
<dbReference type="InterPro" id="IPR036291">
    <property type="entry name" value="NAD(P)-bd_dom_sf"/>
</dbReference>
<accession>A0A0C4DP36</accession>
<feature type="region of interest" description="Disordered" evidence="7">
    <location>
        <begin position="44"/>
        <end position="130"/>
    </location>
</feature>
<feature type="region of interest" description="Disordered" evidence="7">
    <location>
        <begin position="1"/>
        <end position="23"/>
    </location>
</feature>
<feature type="region of interest" description="N-terminal hotdog fold" evidence="6">
    <location>
        <begin position="1048"/>
        <end position="1182"/>
    </location>
</feature>
<dbReference type="Pfam" id="PF00109">
    <property type="entry name" value="ketoacyl-synt"/>
    <property type="match status" value="1"/>
</dbReference>
<dbReference type="InterPro" id="IPR014031">
    <property type="entry name" value="Ketoacyl_synth_C"/>
</dbReference>
<dbReference type="InterPro" id="IPR050091">
    <property type="entry name" value="PKS_NRPS_Biosynth_Enz"/>
</dbReference>
<reference evidence="12" key="4">
    <citation type="journal article" date="2015" name="G3 (Bethesda)">
        <title>Genome sequences of three phytopathogenic species of the Magnaporthaceae family of fungi.</title>
        <authorList>
            <person name="Okagaki L.H."/>
            <person name="Nunes C.C."/>
            <person name="Sailsbery J."/>
            <person name="Clay B."/>
            <person name="Brown D."/>
            <person name="John T."/>
            <person name="Oh Y."/>
            <person name="Young N."/>
            <person name="Fitzgerald M."/>
            <person name="Haas B.J."/>
            <person name="Zeng Q."/>
            <person name="Young S."/>
            <person name="Adiconis X."/>
            <person name="Fan L."/>
            <person name="Levin J.Z."/>
            <person name="Mitchell T.K."/>
            <person name="Okubara P.A."/>
            <person name="Farman M.L."/>
            <person name="Kohn L.M."/>
            <person name="Birren B."/>
            <person name="Ma L.-J."/>
            <person name="Dean R.A."/>
        </authorList>
    </citation>
    <scope>NUCLEOTIDE SEQUENCE</scope>
    <source>
        <strain evidence="12">ATCC 64411 / 73-15</strain>
    </source>
</reference>
<evidence type="ECO:0000256" key="7">
    <source>
        <dbReference type="SAM" id="MobiDB-lite"/>
    </source>
</evidence>
<feature type="region of interest" description="Disordered" evidence="7">
    <location>
        <begin position="1391"/>
        <end position="1410"/>
    </location>
</feature>
<dbReference type="VEuPathDB" id="FungiDB:MAPG_01588"/>
<dbReference type="SUPFAM" id="SSF47336">
    <property type="entry name" value="ACP-like"/>
    <property type="match status" value="1"/>
</dbReference>
<dbReference type="SUPFAM" id="SSF50129">
    <property type="entry name" value="GroES-like"/>
    <property type="match status" value="1"/>
</dbReference>
<dbReference type="Pfam" id="PF14765">
    <property type="entry name" value="PS-DH"/>
    <property type="match status" value="1"/>
</dbReference>
<dbReference type="InterPro" id="IPR016039">
    <property type="entry name" value="Thiolase-like"/>
</dbReference>
<evidence type="ECO:0000256" key="5">
    <source>
        <dbReference type="ARBA" id="ARBA00023268"/>
    </source>
</evidence>
<evidence type="ECO:0000313" key="13">
    <source>
        <dbReference type="Proteomes" id="UP000011715"/>
    </source>
</evidence>
<dbReference type="InterPro" id="IPR016036">
    <property type="entry name" value="Malonyl_transacylase_ACP-bd"/>
</dbReference>
<dbReference type="SMART" id="SM00822">
    <property type="entry name" value="PKS_KR"/>
    <property type="match status" value="1"/>
</dbReference>
<dbReference type="InterPro" id="IPR036736">
    <property type="entry name" value="ACP-like_sf"/>
</dbReference>
<dbReference type="Pfam" id="PF23114">
    <property type="entry name" value="NAD-bd_HRPKS_sdrA"/>
    <property type="match status" value="1"/>
</dbReference>
<dbReference type="GO" id="GO:0031177">
    <property type="term" value="F:phosphopantetheine binding"/>
    <property type="evidence" value="ECO:0007669"/>
    <property type="project" value="InterPro"/>
</dbReference>
<protein>
    <submittedName>
        <fullName evidence="11 12">Uncharacterized protein</fullName>
    </submittedName>
</protein>
<dbReference type="PANTHER" id="PTHR43775:SF13">
    <property type="entry name" value="POLYKETIDE SYNTHASE 1"/>
    <property type="match status" value="1"/>
</dbReference>
<dbReference type="InterPro" id="IPR032821">
    <property type="entry name" value="PKS_assoc"/>
</dbReference>
<dbReference type="Gene3D" id="3.40.47.10">
    <property type="match status" value="1"/>
</dbReference>
<feature type="domain" description="Ketosynthase family 3 (KS3)" evidence="9">
    <location>
        <begin position="133"/>
        <end position="557"/>
    </location>
</feature>
<dbReference type="OMA" id="IINHCTG"/>
<dbReference type="InterPro" id="IPR014030">
    <property type="entry name" value="Ketoacyl_synth_N"/>
</dbReference>
<reference evidence="11" key="3">
    <citation type="submission" date="2011-03" db="EMBL/GenBank/DDBJ databases">
        <title>Annotation of Magnaporthe poae ATCC 64411.</title>
        <authorList>
            <person name="Ma L.-J."/>
            <person name="Dead R."/>
            <person name="Young S.K."/>
            <person name="Zeng Q."/>
            <person name="Gargeya S."/>
            <person name="Fitzgerald M."/>
            <person name="Haas B."/>
            <person name="Abouelleil A."/>
            <person name="Alvarado L."/>
            <person name="Arachchi H.M."/>
            <person name="Berlin A."/>
            <person name="Brown A."/>
            <person name="Chapman S.B."/>
            <person name="Chen Z."/>
            <person name="Dunbar C."/>
            <person name="Freedman E."/>
            <person name="Gearin G."/>
            <person name="Gellesch M."/>
            <person name="Goldberg J."/>
            <person name="Griggs A."/>
            <person name="Gujja S."/>
            <person name="Heiman D."/>
            <person name="Howarth C."/>
            <person name="Larson L."/>
            <person name="Lui A."/>
            <person name="MacDonald P.J.P."/>
            <person name="Mehta T."/>
            <person name="Montmayeur A."/>
            <person name="Murphy C."/>
            <person name="Neiman D."/>
            <person name="Pearson M."/>
            <person name="Priest M."/>
            <person name="Roberts A."/>
            <person name="Saif S."/>
            <person name="Shea T."/>
            <person name="Shenoy N."/>
            <person name="Sisk P."/>
            <person name="Stolte C."/>
            <person name="Sykes S."/>
            <person name="Yandava C."/>
            <person name="Wortman J."/>
            <person name="Nusbaum C."/>
            <person name="Birren B."/>
        </authorList>
    </citation>
    <scope>NUCLEOTIDE SEQUENCE</scope>
    <source>
        <strain evidence="11">ATCC 64411</strain>
    </source>
</reference>
<dbReference type="SUPFAM" id="SSF55048">
    <property type="entry name" value="Probable ACP-binding domain of malonyl-CoA ACP transacylase"/>
    <property type="match status" value="1"/>
</dbReference>
<dbReference type="Pfam" id="PF13602">
    <property type="entry name" value="ADH_zinc_N_2"/>
    <property type="match status" value="1"/>
</dbReference>
<name>A0A0C4DP36_MAGP6</name>
<organism evidence="12 13">
    <name type="scientific">Magnaporthiopsis poae (strain ATCC 64411 / 73-15)</name>
    <name type="common">Kentucky bluegrass fungus</name>
    <name type="synonym">Magnaporthe poae</name>
    <dbReference type="NCBI Taxonomy" id="644358"/>
    <lineage>
        <taxon>Eukaryota</taxon>
        <taxon>Fungi</taxon>
        <taxon>Dikarya</taxon>
        <taxon>Ascomycota</taxon>
        <taxon>Pezizomycotina</taxon>
        <taxon>Sordariomycetes</taxon>
        <taxon>Sordariomycetidae</taxon>
        <taxon>Magnaporthales</taxon>
        <taxon>Magnaporthaceae</taxon>
        <taxon>Magnaporthiopsis</taxon>
    </lineage>
</organism>
<dbReference type="Gene3D" id="1.10.1200.10">
    <property type="entry name" value="ACP-like"/>
    <property type="match status" value="1"/>
</dbReference>
<dbReference type="InterPro" id="IPR049900">
    <property type="entry name" value="PKS_mFAS_DH"/>
</dbReference>
<dbReference type="GO" id="GO:0044550">
    <property type="term" value="P:secondary metabolite biosynthetic process"/>
    <property type="evidence" value="ECO:0007669"/>
    <property type="project" value="UniProtKB-ARBA"/>
</dbReference>
<evidence type="ECO:0000313" key="12">
    <source>
        <dbReference type="EnsemblFungi" id="MAPG_01588T0"/>
    </source>
</evidence>
<gene>
    <name evidence="11" type="ORF">MAPG_01588</name>
</gene>
<evidence type="ECO:0000256" key="2">
    <source>
        <dbReference type="ARBA" id="ARBA00022553"/>
    </source>
</evidence>
<dbReference type="SMART" id="SM00827">
    <property type="entry name" value="PKS_AT"/>
    <property type="match status" value="1"/>
</dbReference>
<evidence type="ECO:0000256" key="1">
    <source>
        <dbReference type="ARBA" id="ARBA00022450"/>
    </source>
</evidence>
<dbReference type="InterPro" id="IPR056501">
    <property type="entry name" value="NAD-bd_HRPKS_sdrA"/>
</dbReference>
<dbReference type="InterPro" id="IPR020843">
    <property type="entry name" value="ER"/>
</dbReference>
<evidence type="ECO:0000259" key="9">
    <source>
        <dbReference type="PROSITE" id="PS52004"/>
    </source>
</evidence>
<dbReference type="GO" id="GO:0006633">
    <property type="term" value="P:fatty acid biosynthetic process"/>
    <property type="evidence" value="ECO:0007669"/>
    <property type="project" value="TreeGrafter"/>
</dbReference>
<dbReference type="Gene3D" id="3.90.180.10">
    <property type="entry name" value="Medium-chain alcohol dehydrogenases, catalytic domain"/>
    <property type="match status" value="1"/>
</dbReference>
<dbReference type="SMART" id="SM00825">
    <property type="entry name" value="PKS_KS"/>
    <property type="match status" value="1"/>
</dbReference>
<dbReference type="PROSITE" id="PS52019">
    <property type="entry name" value="PKS_MFAS_DH"/>
    <property type="match status" value="1"/>
</dbReference>
<reference evidence="12" key="5">
    <citation type="submission" date="2015-06" db="UniProtKB">
        <authorList>
            <consortium name="EnsemblFungi"/>
        </authorList>
    </citation>
    <scope>IDENTIFICATION</scope>
    <source>
        <strain evidence="12">ATCC 64411</strain>
    </source>
</reference>
<reference evidence="11" key="1">
    <citation type="submission" date="2010-05" db="EMBL/GenBank/DDBJ databases">
        <title>The Genome Sequence of Magnaporthe poae strain ATCC 64411.</title>
        <authorList>
            <consortium name="The Broad Institute Genome Sequencing Platform"/>
            <consortium name="Broad Institute Genome Sequencing Center for Infectious Disease"/>
            <person name="Ma L.-J."/>
            <person name="Dead R."/>
            <person name="Young S."/>
            <person name="Zeng Q."/>
            <person name="Koehrsen M."/>
            <person name="Alvarado L."/>
            <person name="Berlin A."/>
            <person name="Chapman S.B."/>
            <person name="Chen Z."/>
            <person name="Freedman E."/>
            <person name="Gellesch M."/>
            <person name="Goldberg J."/>
            <person name="Griggs A."/>
            <person name="Gujja S."/>
            <person name="Heilman E.R."/>
            <person name="Heiman D."/>
            <person name="Hepburn T."/>
            <person name="Howarth C."/>
            <person name="Jen D."/>
            <person name="Larson L."/>
            <person name="Mehta T."/>
            <person name="Neiman D."/>
            <person name="Pearson M."/>
            <person name="Roberts A."/>
            <person name="Saif S."/>
            <person name="Shea T."/>
            <person name="Shenoy N."/>
            <person name="Sisk P."/>
            <person name="Stolte C."/>
            <person name="Sykes S."/>
            <person name="Walk T."/>
            <person name="White J."/>
            <person name="Yandava C."/>
            <person name="Haas B."/>
            <person name="Nusbaum C."/>
            <person name="Birren B."/>
        </authorList>
    </citation>
    <scope>NUCLEOTIDE SEQUENCE</scope>
    <source>
        <strain evidence="11">ATCC 64411</strain>
    </source>
</reference>
<dbReference type="STRING" id="644358.A0A0C4DP36"/>
<feature type="domain" description="PKS/mFAS DH" evidence="10">
    <location>
        <begin position="1048"/>
        <end position="1370"/>
    </location>
</feature>
<evidence type="ECO:0000259" key="10">
    <source>
        <dbReference type="PROSITE" id="PS52019"/>
    </source>
</evidence>
<dbReference type="GO" id="GO:0016491">
    <property type="term" value="F:oxidoreductase activity"/>
    <property type="evidence" value="ECO:0007669"/>
    <property type="project" value="UniProtKB-KW"/>
</dbReference>
<dbReference type="InterPro" id="IPR009081">
    <property type="entry name" value="PP-bd_ACP"/>
</dbReference>
<dbReference type="PROSITE" id="PS50075">
    <property type="entry name" value="CARRIER"/>
    <property type="match status" value="1"/>
</dbReference>
<dbReference type="eggNOG" id="KOG1202">
    <property type="taxonomic scope" value="Eukaryota"/>
</dbReference>